<dbReference type="Proteomes" id="UP000053825">
    <property type="component" value="Unassembled WGS sequence"/>
</dbReference>
<organism evidence="2 3">
    <name type="scientific">Habropoda laboriosa</name>
    <dbReference type="NCBI Taxonomy" id="597456"/>
    <lineage>
        <taxon>Eukaryota</taxon>
        <taxon>Metazoa</taxon>
        <taxon>Ecdysozoa</taxon>
        <taxon>Arthropoda</taxon>
        <taxon>Hexapoda</taxon>
        <taxon>Insecta</taxon>
        <taxon>Pterygota</taxon>
        <taxon>Neoptera</taxon>
        <taxon>Endopterygota</taxon>
        <taxon>Hymenoptera</taxon>
        <taxon>Apocrita</taxon>
        <taxon>Aculeata</taxon>
        <taxon>Apoidea</taxon>
        <taxon>Anthophila</taxon>
        <taxon>Apidae</taxon>
        <taxon>Habropoda</taxon>
    </lineage>
</organism>
<proteinExistence type="predicted"/>
<dbReference type="EMBL" id="KQ414683">
    <property type="protein sequence ID" value="KOC63873.1"/>
    <property type="molecule type" value="Genomic_DNA"/>
</dbReference>
<gene>
    <name evidence="2" type="ORF">WH47_02194</name>
</gene>
<dbReference type="AlphaFoldDB" id="A0A0L7QZ56"/>
<keyword evidence="3" id="KW-1185">Reference proteome</keyword>
<name>A0A0L7QZ56_9HYME</name>
<reference evidence="2 3" key="1">
    <citation type="submission" date="2015-07" db="EMBL/GenBank/DDBJ databases">
        <title>The genome of Habropoda laboriosa.</title>
        <authorList>
            <person name="Pan H."/>
            <person name="Kapheim K."/>
        </authorList>
    </citation>
    <scope>NUCLEOTIDE SEQUENCE [LARGE SCALE GENOMIC DNA]</scope>
    <source>
        <strain evidence="2">0110345459</strain>
    </source>
</reference>
<sequence>MGLLFTNKAAGLLGGFVAAQFRNACLNGSGKPFAMFERLDGLCTVRFGIQYRNWDWPRNIASTDYPQNPQIPVPSNLLISNFPCHYLNVSSFPPDPRCVKNEFSYSQARPPYNLQSTPPPQALPRNTDGPRSQLGCGFSQSMRNERSEKVRRCTCPESAGIFMTWTERQEDSAFLVARERALETSRRIQGDEVKAGSEFKWIAVGSPFIDRAITCCFMVQALPRNTDGPRSQLGCGFSQSMRNERSEKVRRCTCPESAGIFMTWTERQEDSAFLVARERALETSRRIQGDEVKAGSEFKWIAVGSPFIDRAITCCFMVQVFRRRSASLLCWEKIFRIVHHFPTNFLSNSRDQRIPHHLAGNQNPFGNSHEVAEEQATVKPLHVEGG</sequence>
<protein>
    <submittedName>
        <fullName evidence="2">Uncharacterized protein</fullName>
    </submittedName>
</protein>
<accession>A0A0L7QZ56</accession>
<evidence type="ECO:0000256" key="1">
    <source>
        <dbReference type="SAM" id="MobiDB-lite"/>
    </source>
</evidence>
<evidence type="ECO:0000313" key="2">
    <source>
        <dbReference type="EMBL" id="KOC63873.1"/>
    </source>
</evidence>
<evidence type="ECO:0000313" key="3">
    <source>
        <dbReference type="Proteomes" id="UP000053825"/>
    </source>
</evidence>
<feature type="region of interest" description="Disordered" evidence="1">
    <location>
        <begin position="109"/>
        <end position="142"/>
    </location>
</feature>